<reference evidence="1 2" key="1">
    <citation type="journal article" date="2015" name="Nature">
        <title>rRNA introns, odd ribosomes, and small enigmatic genomes across a large radiation of phyla.</title>
        <authorList>
            <person name="Brown C.T."/>
            <person name="Hug L.A."/>
            <person name="Thomas B.C."/>
            <person name="Sharon I."/>
            <person name="Castelle C.J."/>
            <person name="Singh A."/>
            <person name="Wilkins M.J."/>
            <person name="Williams K.H."/>
            <person name="Banfield J.F."/>
        </authorList>
    </citation>
    <scope>NUCLEOTIDE SEQUENCE [LARGE SCALE GENOMIC DNA]</scope>
</reference>
<name>A0A0G1GDY7_9BACT</name>
<comment type="caution">
    <text evidence="1">The sequence shown here is derived from an EMBL/GenBank/DDBJ whole genome shotgun (WGS) entry which is preliminary data.</text>
</comment>
<sequence length="137" mass="15724">MISNGGILFFCEFLQCCGRTRTRTLDPSDVNRMLYQLSYATFFVPRRGLEPPRVLPHTHLKRACLPVSTPRPTLKLRPTGRLCNSLVPSRGLEPLRRKRHSVLNAARLPVPPRRLMYLELAKLCLPVPPRRLINQTD</sequence>
<dbReference type="AntiFam" id="ANF00016">
    <property type="entry name" value="tRNA translation"/>
</dbReference>
<dbReference type="EMBL" id="LCFQ01000013">
    <property type="protein sequence ID" value="KKS97083.1"/>
    <property type="molecule type" value="Genomic_DNA"/>
</dbReference>
<organism evidence="1 2">
    <name type="scientific">Candidatus Woesebacteria bacterium GW2011_GWB1_43_14</name>
    <dbReference type="NCBI Taxonomy" id="1618578"/>
    <lineage>
        <taxon>Bacteria</taxon>
        <taxon>Candidatus Woeseibacteriota</taxon>
    </lineage>
</organism>
<accession>A0A0G1GDY7</accession>
<protein>
    <submittedName>
        <fullName evidence="1">Uncharacterized protein</fullName>
    </submittedName>
</protein>
<proteinExistence type="predicted"/>
<dbReference type="AlphaFoldDB" id="A0A0G1GDY7"/>
<dbReference type="Proteomes" id="UP000034090">
    <property type="component" value="Unassembled WGS sequence"/>
</dbReference>
<evidence type="ECO:0000313" key="2">
    <source>
        <dbReference type="Proteomes" id="UP000034090"/>
    </source>
</evidence>
<gene>
    <name evidence="1" type="ORF">UV74_C0013G0205</name>
</gene>
<evidence type="ECO:0000313" key="1">
    <source>
        <dbReference type="EMBL" id="KKS97083.1"/>
    </source>
</evidence>
<dbReference type="AntiFam" id="ANF00012">
    <property type="entry name" value="tRNA translation"/>
</dbReference>